<gene>
    <name evidence="1" type="ORF">AVEN_161054_1</name>
</gene>
<name>A0A4Y2DZE9_ARAVE</name>
<comment type="caution">
    <text evidence="1">The sequence shown here is derived from an EMBL/GenBank/DDBJ whole genome shotgun (WGS) entry which is preliminary data.</text>
</comment>
<protein>
    <submittedName>
        <fullName evidence="1">Uncharacterized protein</fullName>
    </submittedName>
</protein>
<proteinExistence type="predicted"/>
<sequence>MVSPLYTMVAHHCTQWWIITVHNGSSSLYTIVVHHCTQWWFITVHDVPRSSEGLFKNNEKFLTYGWNGTDGPILPFCTSSGNIVHSEEITNTSHLKHRIITTKDTVTPEMLHKAWRKIIFLTNGRMARPETY</sequence>
<accession>A0A4Y2DZE9</accession>
<dbReference type="AlphaFoldDB" id="A0A4Y2DZE9"/>
<dbReference type="Proteomes" id="UP000499080">
    <property type="component" value="Unassembled WGS sequence"/>
</dbReference>
<dbReference type="EMBL" id="BGPR01000460">
    <property type="protein sequence ID" value="GBM21439.1"/>
    <property type="molecule type" value="Genomic_DNA"/>
</dbReference>
<evidence type="ECO:0000313" key="1">
    <source>
        <dbReference type="EMBL" id="GBM21439.1"/>
    </source>
</evidence>
<organism evidence="1 2">
    <name type="scientific">Araneus ventricosus</name>
    <name type="common">Orbweaver spider</name>
    <name type="synonym">Epeira ventricosa</name>
    <dbReference type="NCBI Taxonomy" id="182803"/>
    <lineage>
        <taxon>Eukaryota</taxon>
        <taxon>Metazoa</taxon>
        <taxon>Ecdysozoa</taxon>
        <taxon>Arthropoda</taxon>
        <taxon>Chelicerata</taxon>
        <taxon>Arachnida</taxon>
        <taxon>Araneae</taxon>
        <taxon>Araneomorphae</taxon>
        <taxon>Entelegynae</taxon>
        <taxon>Araneoidea</taxon>
        <taxon>Araneidae</taxon>
        <taxon>Araneus</taxon>
    </lineage>
</organism>
<reference evidence="1 2" key="1">
    <citation type="journal article" date="2019" name="Sci. Rep.">
        <title>Orb-weaving spider Araneus ventricosus genome elucidates the spidroin gene catalogue.</title>
        <authorList>
            <person name="Kono N."/>
            <person name="Nakamura H."/>
            <person name="Ohtoshi R."/>
            <person name="Moran D.A.P."/>
            <person name="Shinohara A."/>
            <person name="Yoshida Y."/>
            <person name="Fujiwara M."/>
            <person name="Mori M."/>
            <person name="Tomita M."/>
            <person name="Arakawa K."/>
        </authorList>
    </citation>
    <scope>NUCLEOTIDE SEQUENCE [LARGE SCALE GENOMIC DNA]</scope>
</reference>
<keyword evidence="2" id="KW-1185">Reference proteome</keyword>
<evidence type="ECO:0000313" key="2">
    <source>
        <dbReference type="Proteomes" id="UP000499080"/>
    </source>
</evidence>